<dbReference type="GO" id="GO:0052793">
    <property type="term" value="F:pectin acetylesterase activity"/>
    <property type="evidence" value="ECO:0007669"/>
    <property type="project" value="TreeGrafter"/>
</dbReference>
<feature type="chain" id="PRO_5043103679" description="Pectin acetylesterase" evidence="6">
    <location>
        <begin position="25"/>
        <end position="399"/>
    </location>
</feature>
<gene>
    <name evidence="7" type="ORF">SLEP1_g21876</name>
</gene>
<evidence type="ECO:0000256" key="5">
    <source>
        <dbReference type="ARBA" id="ARBA00023316"/>
    </source>
</evidence>
<evidence type="ECO:0000313" key="8">
    <source>
        <dbReference type="Proteomes" id="UP001054252"/>
    </source>
</evidence>
<dbReference type="AlphaFoldDB" id="A0AAV5JAI5"/>
<keyword evidence="6" id="KW-0964">Secreted</keyword>
<comment type="subcellular location">
    <subcellularLocation>
        <location evidence="2 6">Secreted</location>
        <location evidence="2 6">Cell wall</location>
    </subcellularLocation>
</comment>
<keyword evidence="4 6" id="KW-0134">Cell wall</keyword>
<evidence type="ECO:0000256" key="6">
    <source>
        <dbReference type="RuleBase" id="RU363114"/>
    </source>
</evidence>
<dbReference type="Pfam" id="PF03283">
    <property type="entry name" value="PAE"/>
    <property type="match status" value="1"/>
</dbReference>
<dbReference type="PANTHER" id="PTHR21562:SF93">
    <property type="entry name" value="PECTIN ACETYLESTERASE 8"/>
    <property type="match status" value="1"/>
</dbReference>
<dbReference type="EMBL" id="BPVZ01000032">
    <property type="protein sequence ID" value="GKV10527.1"/>
    <property type="molecule type" value="Genomic_DNA"/>
</dbReference>
<keyword evidence="8" id="KW-1185">Reference proteome</keyword>
<comment type="caution">
    <text evidence="7">The sequence shown here is derived from an EMBL/GenBank/DDBJ whole genome shotgun (WGS) entry which is preliminary data.</text>
</comment>
<dbReference type="EC" id="3.1.1.-" evidence="6"/>
<dbReference type="PANTHER" id="PTHR21562">
    <property type="entry name" value="NOTUM-RELATED"/>
    <property type="match status" value="1"/>
</dbReference>
<evidence type="ECO:0000256" key="1">
    <source>
        <dbReference type="ARBA" id="ARBA00003534"/>
    </source>
</evidence>
<comment type="function">
    <text evidence="1 6">Hydrolyzes acetyl esters in homogalacturonan regions of pectin. In type I primary cell wall, galacturonic acid residues of pectin can be acetylated at the O-2 and O-3 positions. Decreasing the degree of acetylation of pectin gels in vitro alters their physical properties.</text>
</comment>
<comment type="similarity">
    <text evidence="3 6">Belongs to the pectinacetylesterase family.</text>
</comment>
<feature type="signal peptide" evidence="6">
    <location>
        <begin position="1"/>
        <end position="24"/>
    </location>
</feature>
<proteinExistence type="inferred from homology"/>
<protein>
    <recommendedName>
        <fullName evidence="6">Pectin acetylesterase</fullName>
        <ecNumber evidence="6">3.1.1.-</ecNumber>
    </recommendedName>
</protein>
<evidence type="ECO:0000256" key="2">
    <source>
        <dbReference type="ARBA" id="ARBA00004191"/>
    </source>
</evidence>
<evidence type="ECO:0000256" key="3">
    <source>
        <dbReference type="ARBA" id="ARBA00005784"/>
    </source>
</evidence>
<dbReference type="GO" id="GO:0009505">
    <property type="term" value="C:plant-type cell wall"/>
    <property type="evidence" value="ECO:0007669"/>
    <property type="project" value="TreeGrafter"/>
</dbReference>
<evidence type="ECO:0000256" key="4">
    <source>
        <dbReference type="ARBA" id="ARBA00022512"/>
    </source>
</evidence>
<name>A0AAV5JAI5_9ROSI</name>
<keyword evidence="5 6" id="KW-0961">Cell wall biogenesis/degradation</keyword>
<dbReference type="GO" id="GO:0071555">
    <property type="term" value="P:cell wall organization"/>
    <property type="evidence" value="ECO:0007669"/>
    <property type="project" value="UniProtKB-KW"/>
</dbReference>
<organism evidence="7 8">
    <name type="scientific">Rubroshorea leprosula</name>
    <dbReference type="NCBI Taxonomy" id="152421"/>
    <lineage>
        <taxon>Eukaryota</taxon>
        <taxon>Viridiplantae</taxon>
        <taxon>Streptophyta</taxon>
        <taxon>Embryophyta</taxon>
        <taxon>Tracheophyta</taxon>
        <taxon>Spermatophyta</taxon>
        <taxon>Magnoliopsida</taxon>
        <taxon>eudicotyledons</taxon>
        <taxon>Gunneridae</taxon>
        <taxon>Pentapetalae</taxon>
        <taxon>rosids</taxon>
        <taxon>malvids</taxon>
        <taxon>Malvales</taxon>
        <taxon>Dipterocarpaceae</taxon>
        <taxon>Rubroshorea</taxon>
    </lineage>
</organism>
<keyword evidence="6" id="KW-0732">Signal</keyword>
<accession>A0AAV5JAI5</accession>
<sequence length="399" mass="44276">MVNARFSQGLNLLVFGLLLLKTDGLFVEITYVENAVATGAVCLDGSPPAYHWDRGFGSGINSWLVHLEGGGWCNNVTSCLNRKDTRLGSSDKMAKLIPFSGILNNRRQYNPDFYNWNRVKVRYCDGSSYTGDVAAVNPATNLHFRGARVWLAVMEELLAKGMRNAENAVLSGCSAGGLASILHCDSFQALLPLGTKVKCISDAGYFINAKDVSGVNHIQSYFSQIVTTHGSAKNLLPSCTSTLSPALCFFPQYMAPQIQTPLFIINAAYDSWQIKNILAPADADPNGTWESCKSNIKNCLPTQLKAMQAFRLQFLISLLRSGKSSSRGMFIDSCYAHCQTEMQEFWYMTDSPELNKTRIAKAVGDWFFDRIPFQKIDCPYPCNPTCRNQIYDSEHTPQL</sequence>
<dbReference type="Proteomes" id="UP001054252">
    <property type="component" value="Unassembled WGS sequence"/>
</dbReference>
<dbReference type="InterPro" id="IPR004963">
    <property type="entry name" value="PAE/NOTUM"/>
</dbReference>
<evidence type="ECO:0000313" key="7">
    <source>
        <dbReference type="EMBL" id="GKV10527.1"/>
    </source>
</evidence>
<keyword evidence="6" id="KW-0378">Hydrolase</keyword>
<reference evidence="7 8" key="1">
    <citation type="journal article" date="2021" name="Commun. Biol.">
        <title>The genome of Shorea leprosula (Dipterocarpaceae) highlights the ecological relevance of drought in aseasonal tropical rainforests.</title>
        <authorList>
            <person name="Ng K.K.S."/>
            <person name="Kobayashi M.J."/>
            <person name="Fawcett J.A."/>
            <person name="Hatakeyama M."/>
            <person name="Paape T."/>
            <person name="Ng C.H."/>
            <person name="Ang C.C."/>
            <person name="Tnah L.H."/>
            <person name="Lee C.T."/>
            <person name="Nishiyama T."/>
            <person name="Sese J."/>
            <person name="O'Brien M.J."/>
            <person name="Copetti D."/>
            <person name="Mohd Noor M.I."/>
            <person name="Ong R.C."/>
            <person name="Putra M."/>
            <person name="Sireger I.Z."/>
            <person name="Indrioko S."/>
            <person name="Kosugi Y."/>
            <person name="Izuno A."/>
            <person name="Isagi Y."/>
            <person name="Lee S.L."/>
            <person name="Shimizu K.K."/>
        </authorList>
    </citation>
    <scope>NUCLEOTIDE SEQUENCE [LARGE SCALE GENOMIC DNA]</scope>
    <source>
        <strain evidence="7">214</strain>
    </source>
</reference>